<sequence>MEREILNIALENVQKEIPLQFHYTPKGQFDGELELNYNQQQYLFFIEVKKEVRQYIVAQLEAYKGTDSDVLLVAERIPSKVKIALRERKMPYIEANGNVYIEKRELFLLVDTHKPINHTKEKGNRAFTKTGLKVLFHFLLKPELVNKTQREIAEYTGVGLGNIPQVLDGLKATGYLLPLNKKEYTWQKRKELLFRWVEDYETILKPGLKKKTYQMRIDWKDIQLNERIAAWGGEPAADLITNYLRPEKFILYTNEDQANLIRNYKLKPKKEGDLEVVEMFWNQNLNTQIAPSVIVYAELLIGGGKRNKETAEMIFNEQIKPIL</sequence>
<dbReference type="PATRIC" id="fig|320787.5.peg.2167"/>
<dbReference type="Pfam" id="PF09952">
    <property type="entry name" value="AbiEi_2"/>
    <property type="match status" value="1"/>
</dbReference>
<dbReference type="RefSeq" id="WP_048641729.1">
    <property type="nucleotide sequence ID" value="NZ_CP012040.1"/>
</dbReference>
<dbReference type="OrthoDB" id="593981at2"/>
<dbReference type="STRING" id="320787.CA2015_1965"/>
<dbReference type="AlphaFoldDB" id="A0A0H4PST9"/>
<keyword evidence="2" id="KW-1185">Reference proteome</keyword>
<dbReference type="KEGG" id="camu:CA2015_1965"/>
<name>A0A0H4PST9_9BACT</name>
<dbReference type="InterPro" id="IPR019238">
    <property type="entry name" value="AbiEi_2"/>
</dbReference>
<protein>
    <submittedName>
        <fullName evidence="1">Uncharacterized protein</fullName>
    </submittedName>
</protein>
<organism evidence="1 2">
    <name type="scientific">Cyclobacterium amurskyense</name>
    <dbReference type="NCBI Taxonomy" id="320787"/>
    <lineage>
        <taxon>Bacteria</taxon>
        <taxon>Pseudomonadati</taxon>
        <taxon>Bacteroidota</taxon>
        <taxon>Cytophagia</taxon>
        <taxon>Cytophagales</taxon>
        <taxon>Cyclobacteriaceae</taxon>
        <taxon>Cyclobacterium</taxon>
    </lineage>
</organism>
<gene>
    <name evidence="1" type="ORF">CA2015_1965</name>
</gene>
<dbReference type="Proteomes" id="UP000036520">
    <property type="component" value="Chromosome"/>
</dbReference>
<reference evidence="1 2" key="1">
    <citation type="submission" date="2015-07" db="EMBL/GenBank/DDBJ databases">
        <authorList>
            <person name="Kim K.M."/>
        </authorList>
    </citation>
    <scope>NUCLEOTIDE SEQUENCE [LARGE SCALE GENOMIC DNA]</scope>
    <source>
        <strain evidence="1 2">KCTC 12363</strain>
    </source>
</reference>
<proteinExistence type="predicted"/>
<accession>A0A0H4PST9</accession>
<evidence type="ECO:0000313" key="2">
    <source>
        <dbReference type="Proteomes" id="UP000036520"/>
    </source>
</evidence>
<evidence type="ECO:0000313" key="1">
    <source>
        <dbReference type="EMBL" id="AKP51392.1"/>
    </source>
</evidence>
<dbReference type="EMBL" id="CP012040">
    <property type="protein sequence ID" value="AKP51392.1"/>
    <property type="molecule type" value="Genomic_DNA"/>
</dbReference>